<reference evidence="5 6" key="1">
    <citation type="submission" date="2016-10" db="EMBL/GenBank/DDBJ databases">
        <authorList>
            <person name="Varghese N."/>
            <person name="Submissions S."/>
        </authorList>
    </citation>
    <scope>NUCLEOTIDE SEQUENCE [LARGE SCALE GENOMIC DNA]</scope>
    <source>
        <strain evidence="5 6">22B</strain>
    </source>
</reference>
<evidence type="ECO:0000313" key="6">
    <source>
        <dbReference type="Proteomes" id="UP000243374"/>
    </source>
</evidence>
<dbReference type="InterPro" id="IPR027785">
    <property type="entry name" value="UvrD-like_helicase_C"/>
</dbReference>
<dbReference type="GO" id="GO:0008854">
    <property type="term" value="F:exodeoxyribonuclease V activity"/>
    <property type="evidence" value="ECO:0007669"/>
    <property type="project" value="InterPro"/>
</dbReference>
<dbReference type="Gene3D" id="3.40.50.300">
    <property type="entry name" value="P-loop containing nucleotide triphosphate hydrolases"/>
    <property type="match status" value="3"/>
</dbReference>
<comment type="miscellaneous">
    <text evidence="3">In the RecBCD complex, RecB has a slow 3'-5' helicase, an exonuclease activity and loads RecA onto ssDNA, RecD has a fast 5'-3' helicase activity, while RecC stimulates the ATPase and processivity of the RecB helicase and contributes to recognition of the Chi site.</text>
</comment>
<dbReference type="RefSeq" id="WP_074840176.1">
    <property type="nucleotide sequence ID" value="NZ_CP047056.1"/>
</dbReference>
<gene>
    <name evidence="3" type="primary">recD</name>
    <name evidence="5" type="ORF">SAMN04487865_10152</name>
</gene>
<dbReference type="InterPro" id="IPR050534">
    <property type="entry name" value="Coronavir_polyprotein_1ab"/>
</dbReference>
<organism evidence="5 6">
    <name type="scientific">Succinivibrio dextrinosolvens</name>
    <dbReference type="NCBI Taxonomy" id="83771"/>
    <lineage>
        <taxon>Bacteria</taxon>
        <taxon>Pseudomonadati</taxon>
        <taxon>Pseudomonadota</taxon>
        <taxon>Gammaproteobacteria</taxon>
        <taxon>Aeromonadales</taxon>
        <taxon>Succinivibrionaceae</taxon>
        <taxon>Succinivibrio</taxon>
    </lineage>
</organism>
<comment type="similarity">
    <text evidence="3">Belongs to the RecD family.</text>
</comment>
<dbReference type="SMART" id="SM00382">
    <property type="entry name" value="AAA"/>
    <property type="match status" value="1"/>
</dbReference>
<dbReference type="GO" id="GO:0005524">
    <property type="term" value="F:ATP binding"/>
    <property type="evidence" value="ECO:0007669"/>
    <property type="project" value="UniProtKB-UniRule"/>
</dbReference>
<dbReference type="EC" id="5.6.2.3" evidence="3"/>
<keyword evidence="3" id="KW-0227">DNA damage</keyword>
<dbReference type="OrthoDB" id="9803432at2"/>
<evidence type="ECO:0000256" key="3">
    <source>
        <dbReference type="HAMAP-Rule" id="MF_01487"/>
    </source>
</evidence>
<dbReference type="HAMAP" id="MF_01487">
    <property type="entry name" value="RecD"/>
    <property type="match status" value="1"/>
</dbReference>
<evidence type="ECO:0000256" key="2">
    <source>
        <dbReference type="ARBA" id="ARBA00022840"/>
    </source>
</evidence>
<dbReference type="InterPro" id="IPR003593">
    <property type="entry name" value="AAA+_ATPase"/>
</dbReference>
<dbReference type="NCBIfam" id="TIGR01447">
    <property type="entry name" value="recD"/>
    <property type="match status" value="1"/>
</dbReference>
<sequence length="697" mass="77745">MSNIEKLSDLLEEYSELKNPLLDAVLKTLSLMHKDPLPLALGFMLTELLYKQNLGDTCIKADAQSINSFYQNLFIQKRERSAYSDLQPSASEIFCPLISNSDIASVFEGCSDLIGTDKASNKPLIFDLGRLYIRRNFCYETKIADFIKKVSKEKTEQNLSEDEKNTVKSLLDVLFERADDDKSKNEAFDMQKIAAAMAAVSHFCIITGGPGTGKTTTVAKLLLLLQKINPSKNNILLCAPTGKAAGRMTESIKSQFKEEDNPKVGDLSYSFPKLFSDKNEREEIKNRICKTAVTVDKLLGSIPHKAHKIRNADNKIDCDILIVDEVSMVDAANFSKLCDAIRDDTKVIMLGDKDQLASVEAGSVLNDLCNDLSDSSRVLDEEKLSLISALSGYSVDQLKTTDITDNAVQLNFSYRFAKFAGIGDIAKAVNNGYIEKGGNRLDLKDLLDAPFVQLKDHVELLEIKDSKKWNERNVALEKASHDMAEGYKSFWNELVKSHNEEGAFTGITEAQAKEIFKNLDKYRILCSNREGLYGIKSINERLEKAAKDNLKTLNAKASAADSEWFIGKVILVTKNNYALKISNGDVGFVAAEKNRDGSAGPLKVWFGDENSVFNVSPVFLTEYESGYAMTIHKSQGSEYEKVCMLLSTELNPVMTKELVYTGITRAKEHVSIYSDKKVFLEACRRRVSRESGLMERI</sequence>
<evidence type="ECO:0000256" key="1">
    <source>
        <dbReference type="ARBA" id="ARBA00022741"/>
    </source>
</evidence>
<dbReference type="GO" id="GO:0043139">
    <property type="term" value="F:5'-3' DNA helicase activity"/>
    <property type="evidence" value="ECO:0007669"/>
    <property type="project" value="UniProtKB-UniRule"/>
</dbReference>
<dbReference type="CDD" id="cd17933">
    <property type="entry name" value="DEXSc_RecD-like"/>
    <property type="match status" value="1"/>
</dbReference>
<evidence type="ECO:0000313" key="5">
    <source>
        <dbReference type="EMBL" id="SFK01777.1"/>
    </source>
</evidence>
<dbReference type="Proteomes" id="UP000243374">
    <property type="component" value="Unassembled WGS sequence"/>
</dbReference>
<dbReference type="CDD" id="cd18809">
    <property type="entry name" value="SF1_C_RecD"/>
    <property type="match status" value="1"/>
</dbReference>
<dbReference type="InterPro" id="IPR027417">
    <property type="entry name" value="P-loop_NTPase"/>
</dbReference>
<keyword evidence="3" id="KW-0238">DNA-binding</keyword>
<dbReference type="PANTHER" id="PTHR43788">
    <property type="entry name" value="DNA2/NAM7 HELICASE FAMILY MEMBER"/>
    <property type="match status" value="1"/>
</dbReference>
<protein>
    <recommendedName>
        <fullName evidence="3">RecBCD enzyme subunit RecD</fullName>
        <ecNumber evidence="3">5.6.2.3</ecNumber>
    </recommendedName>
    <alternativeName>
        <fullName evidence="3">DNA 5'-3' helicase subunit RecD</fullName>
    </alternativeName>
    <alternativeName>
        <fullName evidence="3">Exonuclease V subunit RecD</fullName>
        <shortName evidence="3">ExoV subunit RecD</shortName>
    </alternativeName>
    <alternativeName>
        <fullName evidence="3">Helicase/nuclease RecBCD subunit RecD</fullName>
    </alternativeName>
</protein>
<keyword evidence="3 5" id="KW-0347">Helicase</keyword>
<dbReference type="Pfam" id="PF13245">
    <property type="entry name" value="AAA_19"/>
    <property type="match status" value="1"/>
</dbReference>
<keyword evidence="2 3" id="KW-0067">ATP-binding</keyword>
<keyword evidence="3" id="KW-0269">Exonuclease</keyword>
<name>A0A662Z8H2_9GAMM</name>
<feature type="domain" description="AAA+ ATPase" evidence="4">
    <location>
        <begin position="200"/>
        <end position="385"/>
    </location>
</feature>
<dbReference type="InterPro" id="IPR006344">
    <property type="entry name" value="RecD"/>
</dbReference>
<accession>A0A662Z8H2</accession>
<dbReference type="GO" id="GO:0000724">
    <property type="term" value="P:double-strand break repair via homologous recombination"/>
    <property type="evidence" value="ECO:0007669"/>
    <property type="project" value="UniProtKB-UniRule"/>
</dbReference>
<dbReference type="GO" id="GO:0017116">
    <property type="term" value="F:single-stranded DNA helicase activity"/>
    <property type="evidence" value="ECO:0007669"/>
    <property type="project" value="TreeGrafter"/>
</dbReference>
<keyword evidence="3" id="KW-0234">DNA repair</keyword>
<keyword evidence="6" id="KW-1185">Reference proteome</keyword>
<feature type="binding site" evidence="3">
    <location>
        <begin position="208"/>
        <end position="215"/>
    </location>
    <ligand>
        <name>ATP</name>
        <dbReference type="ChEBI" id="CHEBI:30616"/>
    </ligand>
</feature>
<keyword evidence="3" id="KW-0378">Hydrolase</keyword>
<dbReference type="GO" id="GO:0009338">
    <property type="term" value="C:exodeoxyribonuclease V complex"/>
    <property type="evidence" value="ECO:0007669"/>
    <property type="project" value="InterPro"/>
</dbReference>
<dbReference type="PANTHER" id="PTHR43788:SF6">
    <property type="entry name" value="DNA HELICASE B"/>
    <property type="match status" value="1"/>
</dbReference>
<evidence type="ECO:0000259" key="4">
    <source>
        <dbReference type="SMART" id="SM00382"/>
    </source>
</evidence>
<comment type="function">
    <text evidence="3">A helicase/nuclease that prepares dsDNA breaks (DSB) for recombinational DNA repair. Binds to DSBs and unwinds DNA via a highly rapid and processive ATP-dependent bidirectional helicase activity. Unwinds dsDNA until it encounters a Chi (crossover hotspot instigator) sequence from the 3' direction. Cuts ssDNA a few nucleotides 3' to the Chi site. The properties and activities of the enzyme are changed at Chi. The Chi-altered holoenzyme produces a long 3'-ssDNA overhang and facilitates RecA-binding to the ssDNA for homologous DNA recombination and repair. Holoenzyme degrades any linearized DNA that is unable to undergo homologous recombination. In the holoenzyme this subunit has ssDNA-dependent ATPase and 5'-3' helicase activity. When added to pre-assembled RecBC greatly stimulates nuclease activity and augments holoenzyme processivity. Negatively regulates the RecA-loading ability of RecBCD.</text>
</comment>
<comment type="subunit">
    <text evidence="3">Heterotrimer of RecB, RecC and RecD. All subunits contribute to DNA-binding.</text>
</comment>
<dbReference type="GO" id="GO:0003677">
    <property type="term" value="F:DNA binding"/>
    <property type="evidence" value="ECO:0007669"/>
    <property type="project" value="UniProtKB-UniRule"/>
</dbReference>
<keyword evidence="3" id="KW-0413">Isomerase</keyword>
<keyword evidence="3" id="KW-0540">Nuclease</keyword>
<dbReference type="SUPFAM" id="SSF52540">
    <property type="entry name" value="P-loop containing nucleoside triphosphate hydrolases"/>
    <property type="match status" value="2"/>
</dbReference>
<dbReference type="EMBL" id="FOSF01000015">
    <property type="protein sequence ID" value="SFK01777.1"/>
    <property type="molecule type" value="Genomic_DNA"/>
</dbReference>
<keyword evidence="1 3" id="KW-0547">Nucleotide-binding</keyword>
<comment type="catalytic activity">
    <reaction evidence="3">
        <text>ATP + H2O = ADP + phosphate + H(+)</text>
        <dbReference type="Rhea" id="RHEA:13065"/>
        <dbReference type="ChEBI" id="CHEBI:15377"/>
        <dbReference type="ChEBI" id="CHEBI:15378"/>
        <dbReference type="ChEBI" id="CHEBI:30616"/>
        <dbReference type="ChEBI" id="CHEBI:43474"/>
        <dbReference type="ChEBI" id="CHEBI:456216"/>
        <dbReference type="EC" id="5.6.2.3"/>
    </reaction>
</comment>
<dbReference type="AlphaFoldDB" id="A0A662Z8H2"/>
<dbReference type="Pfam" id="PF13538">
    <property type="entry name" value="UvrD_C_2"/>
    <property type="match status" value="1"/>
</dbReference>
<proteinExistence type="inferred from homology"/>